<dbReference type="Proteomes" id="UP001521150">
    <property type="component" value="Unassembled WGS sequence"/>
</dbReference>
<dbReference type="RefSeq" id="WP_233726143.1">
    <property type="nucleotide sequence ID" value="NZ_JAJVCN010000001.1"/>
</dbReference>
<dbReference type="EMBL" id="JAJVCN010000001">
    <property type="protein sequence ID" value="MCE7004651.1"/>
    <property type="molecule type" value="Genomic_DNA"/>
</dbReference>
<keyword evidence="2" id="KW-1185">Reference proteome</keyword>
<evidence type="ECO:0000313" key="1">
    <source>
        <dbReference type="EMBL" id="MCE7004651.1"/>
    </source>
</evidence>
<accession>A0ABS8Z9V2</accession>
<reference evidence="1 2" key="1">
    <citation type="submission" date="2021-12" db="EMBL/GenBank/DDBJ databases">
        <title>Genome sequence of Kibdelosporangium philippinense ATCC 49844.</title>
        <authorList>
            <person name="Fedorov E.A."/>
            <person name="Omeragic M."/>
            <person name="Shalygina K.F."/>
            <person name="Maclea K.S."/>
        </authorList>
    </citation>
    <scope>NUCLEOTIDE SEQUENCE [LARGE SCALE GENOMIC DNA]</scope>
    <source>
        <strain evidence="1 2">ATCC 49844</strain>
    </source>
</reference>
<organism evidence="1 2">
    <name type="scientific">Kibdelosporangium philippinense</name>
    <dbReference type="NCBI Taxonomy" id="211113"/>
    <lineage>
        <taxon>Bacteria</taxon>
        <taxon>Bacillati</taxon>
        <taxon>Actinomycetota</taxon>
        <taxon>Actinomycetes</taxon>
        <taxon>Pseudonocardiales</taxon>
        <taxon>Pseudonocardiaceae</taxon>
        <taxon>Kibdelosporangium</taxon>
    </lineage>
</organism>
<sequence length="117" mass="13240">MYAFRWRGEALAFLRRFRNELAARPVWLFHSGPLGETADQPQRTPKAVGRLAAAVGAKEPVTFAGRITPDTAKGLMAKRMAKGPMAGDYRNWDRIHEWADEVARSLHEEETHAPRQD</sequence>
<evidence type="ECO:0000313" key="2">
    <source>
        <dbReference type="Proteomes" id="UP001521150"/>
    </source>
</evidence>
<proteinExistence type="predicted"/>
<comment type="caution">
    <text evidence="1">The sequence shown here is derived from an EMBL/GenBank/DDBJ whole genome shotgun (WGS) entry which is preliminary data.</text>
</comment>
<name>A0ABS8Z9V2_9PSEU</name>
<protein>
    <submittedName>
        <fullName evidence="1">Flavodoxin domain-containing protein</fullName>
    </submittedName>
</protein>
<gene>
    <name evidence="1" type="ORF">LWC34_17730</name>
</gene>